<dbReference type="InterPro" id="IPR001752">
    <property type="entry name" value="Kinesin_motor_dom"/>
</dbReference>
<feature type="coiled-coil region" evidence="6">
    <location>
        <begin position="18"/>
        <end position="52"/>
    </location>
</feature>
<dbReference type="GO" id="GO:0015630">
    <property type="term" value="C:microtubule cytoskeleton"/>
    <property type="evidence" value="ECO:0007669"/>
    <property type="project" value="TreeGrafter"/>
</dbReference>
<dbReference type="Proteomes" id="UP000887568">
    <property type="component" value="Unplaced"/>
</dbReference>
<dbReference type="PRINTS" id="PR00380">
    <property type="entry name" value="KINESINHEAVY"/>
</dbReference>
<dbReference type="OrthoDB" id="3176171at2759"/>
<keyword evidence="4" id="KW-0206">Cytoskeleton</keyword>
<keyword evidence="5" id="KW-0505">Motor protein</keyword>
<organism evidence="9 10">
    <name type="scientific">Patiria miniata</name>
    <name type="common">Bat star</name>
    <name type="synonym">Asterina miniata</name>
    <dbReference type="NCBI Taxonomy" id="46514"/>
    <lineage>
        <taxon>Eukaryota</taxon>
        <taxon>Metazoa</taxon>
        <taxon>Echinodermata</taxon>
        <taxon>Eleutherozoa</taxon>
        <taxon>Asterozoa</taxon>
        <taxon>Asteroidea</taxon>
        <taxon>Valvatacea</taxon>
        <taxon>Valvatida</taxon>
        <taxon>Asterinidae</taxon>
        <taxon>Patiria</taxon>
    </lineage>
</organism>
<dbReference type="Gene3D" id="3.40.850.10">
    <property type="entry name" value="Kinesin motor domain"/>
    <property type="match status" value="1"/>
</dbReference>
<reference evidence="9" key="1">
    <citation type="submission" date="2022-11" db="UniProtKB">
        <authorList>
            <consortium name="EnsemblMetazoa"/>
        </authorList>
    </citation>
    <scope>IDENTIFICATION</scope>
</reference>
<dbReference type="AlphaFoldDB" id="A0A914A7L1"/>
<evidence type="ECO:0000256" key="6">
    <source>
        <dbReference type="SAM" id="Coils"/>
    </source>
</evidence>
<dbReference type="EnsemblMetazoa" id="XM_038203844.1">
    <property type="protein sequence ID" value="XP_038059772.1"/>
    <property type="gene ID" value="LOC119730813"/>
</dbReference>
<dbReference type="Pfam" id="PF00225">
    <property type="entry name" value="Kinesin"/>
    <property type="match status" value="2"/>
</dbReference>
<evidence type="ECO:0000256" key="5">
    <source>
        <dbReference type="PROSITE-ProRule" id="PRU00283"/>
    </source>
</evidence>
<evidence type="ECO:0000256" key="7">
    <source>
        <dbReference type="SAM" id="MobiDB-lite"/>
    </source>
</evidence>
<keyword evidence="10" id="KW-1185">Reference proteome</keyword>
<evidence type="ECO:0000256" key="1">
    <source>
        <dbReference type="ARBA" id="ARBA00004245"/>
    </source>
</evidence>
<dbReference type="GO" id="GO:0008017">
    <property type="term" value="F:microtubule binding"/>
    <property type="evidence" value="ECO:0007669"/>
    <property type="project" value="InterPro"/>
</dbReference>
<keyword evidence="4" id="KW-0963">Cytoplasm</keyword>
<feature type="compositionally biased region" description="Low complexity" evidence="7">
    <location>
        <begin position="598"/>
        <end position="608"/>
    </location>
</feature>
<evidence type="ECO:0000259" key="8">
    <source>
        <dbReference type="PROSITE" id="PS50067"/>
    </source>
</evidence>
<dbReference type="RefSeq" id="XP_038059772.1">
    <property type="nucleotide sequence ID" value="XM_038203844.1"/>
</dbReference>
<dbReference type="GeneID" id="119730813"/>
<proteinExistence type="inferred from homology"/>
<feature type="region of interest" description="Disordered" evidence="7">
    <location>
        <begin position="659"/>
        <end position="683"/>
    </location>
</feature>
<feature type="region of interest" description="Disordered" evidence="7">
    <location>
        <begin position="577"/>
        <end position="609"/>
    </location>
</feature>
<dbReference type="PROSITE" id="PS50067">
    <property type="entry name" value="KINESIN_MOTOR_2"/>
    <property type="match status" value="1"/>
</dbReference>
<keyword evidence="2 5" id="KW-0547">Nucleotide-binding</keyword>
<evidence type="ECO:0000256" key="4">
    <source>
        <dbReference type="ARBA" id="ARBA00023212"/>
    </source>
</evidence>
<dbReference type="PANTHER" id="PTHR47972:SF63">
    <property type="entry name" value="KINESIN FAMILY MEMBER 25"/>
    <property type="match status" value="1"/>
</dbReference>
<keyword evidence="6" id="KW-0175">Coiled coil</keyword>
<keyword evidence="3 5" id="KW-0067">ATP-binding</keyword>
<dbReference type="SMART" id="SM00129">
    <property type="entry name" value="KISc"/>
    <property type="match status" value="1"/>
</dbReference>
<evidence type="ECO:0000256" key="3">
    <source>
        <dbReference type="ARBA" id="ARBA00022840"/>
    </source>
</evidence>
<dbReference type="InterPro" id="IPR027640">
    <property type="entry name" value="Kinesin-like_fam"/>
</dbReference>
<dbReference type="OMA" id="CEIYNNE"/>
<protein>
    <recommendedName>
        <fullName evidence="8">Kinesin motor domain-containing protein</fullName>
    </recommendedName>
</protein>
<name>A0A914A7L1_PATMI</name>
<dbReference type="EnsemblMetazoa" id="XM_038203845.1">
    <property type="protein sequence ID" value="XP_038059773.1"/>
    <property type="gene ID" value="LOC119730813"/>
</dbReference>
<accession>A0A914A7L1</accession>
<dbReference type="InterPro" id="IPR036961">
    <property type="entry name" value="Kinesin_motor_dom_sf"/>
</dbReference>
<evidence type="ECO:0000313" key="9">
    <source>
        <dbReference type="EnsemblMetazoa" id="XP_038059773.1"/>
    </source>
</evidence>
<dbReference type="SUPFAM" id="SSF52540">
    <property type="entry name" value="P-loop containing nucleoside triphosphate hydrolases"/>
    <property type="match status" value="1"/>
</dbReference>
<dbReference type="RefSeq" id="XP_038059773.1">
    <property type="nucleotide sequence ID" value="XM_038203845.1"/>
</dbReference>
<evidence type="ECO:0000313" key="10">
    <source>
        <dbReference type="Proteomes" id="UP000887568"/>
    </source>
</evidence>
<comment type="similarity">
    <text evidence="5">Belongs to the TRAFAC class myosin-kinesin ATPase superfamily. Kinesin family.</text>
</comment>
<dbReference type="GO" id="GO:0007018">
    <property type="term" value="P:microtubule-based movement"/>
    <property type="evidence" value="ECO:0007669"/>
    <property type="project" value="InterPro"/>
</dbReference>
<sequence length="683" mass="75337">MPHKPTPMDLSHFIPDKIKECDRKLRQKDERIVALETENAMLYLRLAQLQGELGSTREAMGHMKRVMEAEDDSQLRIGHACIDMHHKVKECKHDLQQLRDLVESVPSQVTFDLDLLQEKAARLTQSLLTDNLDMQDLRDRVYELEEEVKTADQRFTKEKKRRKEIHNTLVELRGNIRVHCRARPIMSRDAGPGIMTDQVVHIIDDENLAVKYNKPGIGASNKMFEFEHVYGPLDNQFDVFEEVQPLLTSLLDGYNVCIMAYGQTGSGKTYTMLGDNYSDLQIDEELEIRASDGVVPRAAVEMFKLIAEKPANSHSIEVSVVEIYNNDIRDLLEPDAAVVKLNIRTCDDGSMEIPSLTQRQVENASEIVELVQYGMKHRHEDATLVHAHSSRSHLIVTLTVSTFPQGVPTTTPNASRSASPVPELPSPGSFPARNLRRNLSIPAIAFQSLSLSGTNSPLQIQSGSSTPVFFPPSLPGVVKTKLQLVDLAGSECVGMSGVTGAALRETSHINRSLSALSDVLAALAEGRSHVPYRNSRLTHLLQDSIGGDAKLLVLCCVSPTQAFVTETLQCLGFGTRARQVQRGQTKKRTATGSGGQSSGSTAHSSQSGELSPIAIARNRGHRSSLAVTSSGSLLPVPHHLKEAHMRHRGSVPNLESHLAQFNAGRRSPRPLRPAVNRSDSSHK</sequence>
<feature type="region of interest" description="Disordered" evidence="7">
    <location>
        <begin position="406"/>
        <end position="432"/>
    </location>
</feature>
<evidence type="ECO:0000256" key="2">
    <source>
        <dbReference type="ARBA" id="ARBA00022741"/>
    </source>
</evidence>
<dbReference type="PANTHER" id="PTHR47972">
    <property type="entry name" value="KINESIN-LIKE PROTEIN KLP-3"/>
    <property type="match status" value="1"/>
</dbReference>
<feature type="binding site" evidence="5">
    <location>
        <begin position="262"/>
        <end position="269"/>
    </location>
    <ligand>
        <name>ATP</name>
        <dbReference type="ChEBI" id="CHEBI:30616"/>
    </ligand>
</feature>
<feature type="compositionally biased region" description="Polar residues" evidence="7">
    <location>
        <begin position="406"/>
        <end position="418"/>
    </location>
</feature>
<dbReference type="InterPro" id="IPR027417">
    <property type="entry name" value="P-loop_NTPase"/>
</dbReference>
<comment type="subcellular location">
    <subcellularLocation>
        <location evidence="1">Cytoplasm</location>
        <location evidence="1">Cytoskeleton</location>
    </subcellularLocation>
</comment>
<dbReference type="GO" id="GO:0003777">
    <property type="term" value="F:microtubule motor activity"/>
    <property type="evidence" value="ECO:0007669"/>
    <property type="project" value="InterPro"/>
</dbReference>
<dbReference type="GO" id="GO:0005524">
    <property type="term" value="F:ATP binding"/>
    <property type="evidence" value="ECO:0007669"/>
    <property type="project" value="UniProtKB-UniRule"/>
</dbReference>
<feature type="domain" description="Kinesin motor" evidence="8">
    <location>
        <begin position="175"/>
        <end position="580"/>
    </location>
</feature>